<feature type="region of interest" description="Disordered" evidence="1">
    <location>
        <begin position="97"/>
        <end position="148"/>
    </location>
</feature>
<evidence type="ECO:0000313" key="3">
    <source>
        <dbReference type="Proteomes" id="UP001595824"/>
    </source>
</evidence>
<reference evidence="3" key="1">
    <citation type="journal article" date="2019" name="Int. J. Syst. Evol. Microbiol.">
        <title>The Global Catalogue of Microorganisms (GCM) 10K type strain sequencing project: providing services to taxonomists for standard genome sequencing and annotation.</title>
        <authorList>
            <consortium name="The Broad Institute Genomics Platform"/>
            <consortium name="The Broad Institute Genome Sequencing Center for Infectious Disease"/>
            <person name="Wu L."/>
            <person name="Ma J."/>
        </authorList>
    </citation>
    <scope>NUCLEOTIDE SEQUENCE [LARGE SCALE GENOMIC DNA]</scope>
    <source>
        <strain evidence="3">PCU 347</strain>
    </source>
</reference>
<sequence length="612" mass="66776">MSFLNDILSRLADVPVEDQPAVIQQILTEHPEVTPSELSQAVLEMYEELSPEDAGPASEETLLKLETLARVADGIGVLNSQQEERAARAAEIGDRLRSLQQPEAETSPDEGATDTAPAEPNPADEPAEDTSATEQPQEGAAADADENADAQARELVAANVKNTARVPLGARRGAIPEQQEGNGPQPFATYNLIAAADVPEFSTGQQMENGLSDVARAWENRMGPMVTGNINSGRDGERTRVGLARIKRNVDDAFVIRDDSEAEEVIARATDETSLPGGSLVAAAGWCAPSEQLYDLCPIRMTPEGMIDLPSVTARRGGIRYPADFDWSAIWGSTGFYLTEAEAIAGVEKTCVEVPCPPEFEECRMDVSGLCIRTPILMERGWPERVEQFMQGSLLIHAHKMNARKIAKMEAMSTPITFPGAANPDPNAAIADSHGPGAVESLLSILELQVQYQRYHWRLSQTATLEMIAPYWMRGILKSDLRKKLGIDNRWNVTDAMVDGYLRAVGVNPQYVYDWQDALSSQNPADFGGSIPTEWPDQVKFLLYPAGTFFQLQADVINLDGVYDHASLVQNVYTALFTEEGWQVCSRCLQSYVVTVPLCANGLSGSHQLTHC</sequence>
<dbReference type="NCBIfam" id="NF033847">
    <property type="entry name" value="MCP_Sipho"/>
    <property type="match status" value="1"/>
</dbReference>
<evidence type="ECO:0000256" key="1">
    <source>
        <dbReference type="SAM" id="MobiDB-lite"/>
    </source>
</evidence>
<proteinExistence type="predicted"/>
<accession>A0ABV8TCJ3</accession>
<evidence type="ECO:0000313" key="2">
    <source>
        <dbReference type="EMBL" id="MFC4328346.1"/>
    </source>
</evidence>
<dbReference type="RefSeq" id="WP_381738533.1">
    <property type="nucleotide sequence ID" value="NZ_JBHSDP010000011.1"/>
</dbReference>
<comment type="caution">
    <text evidence="2">The sequence shown here is derived from an EMBL/GenBank/DDBJ whole genome shotgun (WGS) entry which is preliminary data.</text>
</comment>
<dbReference type="Proteomes" id="UP001595824">
    <property type="component" value="Unassembled WGS sequence"/>
</dbReference>
<gene>
    <name evidence="2" type="ORF">ACFPC0_10960</name>
</gene>
<dbReference type="InterPro" id="IPR047790">
    <property type="entry name" value="MCP_Sipho"/>
</dbReference>
<protein>
    <submittedName>
        <fullName evidence="2">Major capsid protein</fullName>
    </submittedName>
</protein>
<organism evidence="2 3">
    <name type="scientific">Streptomyces andamanensis</name>
    <dbReference type="NCBI Taxonomy" id="1565035"/>
    <lineage>
        <taxon>Bacteria</taxon>
        <taxon>Bacillati</taxon>
        <taxon>Actinomycetota</taxon>
        <taxon>Actinomycetes</taxon>
        <taxon>Kitasatosporales</taxon>
        <taxon>Streptomycetaceae</taxon>
        <taxon>Streptomyces</taxon>
    </lineage>
</organism>
<name>A0ABV8TCJ3_9ACTN</name>
<keyword evidence="3" id="KW-1185">Reference proteome</keyword>
<dbReference type="EMBL" id="JBHSDP010000011">
    <property type="protein sequence ID" value="MFC4328346.1"/>
    <property type="molecule type" value="Genomic_DNA"/>
</dbReference>